<evidence type="ECO:0000313" key="2">
    <source>
        <dbReference type="EMBL" id="QBP05822.1"/>
    </source>
</evidence>
<dbReference type="GO" id="GO:0019069">
    <property type="term" value="P:viral capsid assembly"/>
    <property type="evidence" value="ECO:0007669"/>
    <property type="project" value="InterPro"/>
</dbReference>
<dbReference type="GeneID" id="55012406"/>
<dbReference type="KEGG" id="vg:55012406"/>
<organism evidence="2 3">
    <name type="scientific">Synechococcus phage S-B28</name>
    <dbReference type="NCBI Taxonomy" id="2545435"/>
    <lineage>
        <taxon>Viruses</taxon>
        <taxon>Duplodnaviria</taxon>
        <taxon>Heunggongvirae</taxon>
        <taxon>Uroviricota</taxon>
        <taxon>Caudoviricetes</taxon>
        <taxon>Autographivirales</taxon>
        <taxon>Sechaudvirinae</taxon>
        <taxon>Qadamvirus</taxon>
        <taxon>Qadamvirus SB28</taxon>
    </lineage>
</organism>
<reference evidence="2 3" key="1">
    <citation type="submission" date="2018-10" db="EMBL/GenBank/DDBJ databases">
        <title>Isolation and Genetic Analysis of a Novel Cyanophage S-LB68 from the Huang Bohai.</title>
        <authorList>
            <person name="Liu X."/>
        </authorList>
    </citation>
    <scope>NUCLEOTIDE SEQUENCE [LARGE SCALE GENOMIC DNA]</scope>
</reference>
<dbReference type="Pfam" id="PF05396">
    <property type="entry name" value="Phage_T7_Capsid"/>
    <property type="match status" value="1"/>
</dbReference>
<accession>A0A482IDF0</accession>
<name>A0A482IDF0_9CAUD</name>
<feature type="region of interest" description="Disordered" evidence="1">
    <location>
        <begin position="1"/>
        <end position="33"/>
    </location>
</feature>
<dbReference type="RefSeq" id="YP_009820959.1">
    <property type="nucleotide sequence ID" value="NC_048171.1"/>
</dbReference>
<feature type="compositionally biased region" description="Acidic residues" evidence="1">
    <location>
        <begin position="68"/>
        <end position="79"/>
    </location>
</feature>
<feature type="region of interest" description="Disordered" evidence="1">
    <location>
        <begin position="57"/>
        <end position="110"/>
    </location>
</feature>
<protein>
    <submittedName>
        <fullName evidence="2">Capsid and scaffold protein</fullName>
    </submittedName>
</protein>
<sequence length="251" mass="28181">MAEVMSMISEETAPGELNADEQESLQVGEEMAQQQETMLAGKYKNAEELEAAYIELQKKLGESSNETSTEEQQEEEQPEEGPSILDRLWEETSNENVSEETLKELSSTDPSELAKMYLDYRSQSENQPKQVLSGEDVKQLKGFAGGEEQYNQMLGWAGENLSQQEIDMYDSIMDRGDPAAAFFAVQALTYRFQDANGVEGNLVKGKAPTNPTGSFRSQAELVQAMSDPRYDKDPAYRQDVIQKLERSNINF</sequence>
<keyword evidence="3" id="KW-1185">Reference proteome</keyword>
<dbReference type="InterPro" id="IPR008768">
    <property type="entry name" value="Gp9-like"/>
</dbReference>
<proteinExistence type="predicted"/>
<evidence type="ECO:0000256" key="1">
    <source>
        <dbReference type="SAM" id="MobiDB-lite"/>
    </source>
</evidence>
<dbReference type="EMBL" id="MK016662">
    <property type="protein sequence ID" value="QBP05822.1"/>
    <property type="molecule type" value="Genomic_DNA"/>
</dbReference>
<dbReference type="Proteomes" id="UP000295590">
    <property type="component" value="Segment"/>
</dbReference>
<evidence type="ECO:0000313" key="3">
    <source>
        <dbReference type="Proteomes" id="UP000295590"/>
    </source>
</evidence>